<feature type="domain" description="Peptidase M13 N-terminal" evidence="12">
    <location>
        <begin position="95"/>
        <end position="499"/>
    </location>
</feature>
<dbReference type="PANTHER" id="PTHR11733">
    <property type="entry name" value="ZINC METALLOPROTEASE FAMILY M13 NEPRILYSIN-RELATED"/>
    <property type="match status" value="1"/>
</dbReference>
<evidence type="ECO:0000256" key="2">
    <source>
        <dbReference type="ARBA" id="ARBA00004401"/>
    </source>
</evidence>
<feature type="region of interest" description="Disordered" evidence="9">
    <location>
        <begin position="1"/>
        <end position="21"/>
    </location>
</feature>
<comment type="cofactor">
    <cofactor evidence="1">
        <name>Zn(2+)</name>
        <dbReference type="ChEBI" id="CHEBI:29105"/>
    </cofactor>
</comment>
<evidence type="ECO:0000259" key="11">
    <source>
        <dbReference type="Pfam" id="PF01431"/>
    </source>
</evidence>
<dbReference type="InterPro" id="IPR008753">
    <property type="entry name" value="Peptidase_M13_N"/>
</dbReference>
<keyword evidence="6" id="KW-0378">Hydrolase</keyword>
<dbReference type="Proteomes" id="UP000235965">
    <property type="component" value="Unassembled WGS sequence"/>
</dbReference>
<name>A0A2J7R1H9_9NEOP</name>
<sequence length="766" mass="86796">MRYKVTDPETAATHHQTDGSTGSQASARLVVVIALLATAVVALAAAVAVLTTVNMKAEERMLQSQHRLVATSCLTEECVRSAARILESIDRDSDPCEDFYQFACGGWISHHPVPESQSTWDQFRALREQLLVQLRALLEEEGSEDDVKPVQQARMLYRVCLDTDKLEALGLEPMLTVLQKLGLSTSSVPPSGQPFDWLQTVGQAQRMLGLNIMVGFWVSQDVRNTSRNLMVVDQISPGISERYLLDPARFQTELTEYHSYIRDMVQVFQDHLPNSTAHNATLFADDVLQFSTQLAAIMTPAEVRRDTKNLFHEMSVFTLQNLTDLREEEDSLNTKLNWTRYLDYILDNTNVTLDYDSDHLVVMDIAYLQKLAALVSITDQDTLERFVWWSVFSTLAPLTLQEFRDLAFRFSQRVFGLQQKTARWKGCTGNVNSNFGMAVSYLYVQKHFNNESREKALEMVNDIRTAFTEIVMELDWMDTETKERTLEKAHAMRPFIGFPGWLLTPGELEKYYEGAEVVDGLLFETYLRLSEESVKTALQDLRKAPDYNRWVTPATTVNAFYSPILNSVTFPAGILQPPFYGLGLESLNYGAIGAIMGHELTHGFDDQGRRYDKDGNLKQWWTEDTLQEYEHRVQCIVEQYSQYNVSQLGENFTVNGINTQGENIADNGGLREALRAYHKFRSRIPGEQLLPGLSQYSPEQLFFLGFAHMWCGNSTLGALKSRVVDGVHSPSRFRVIGTLSNSKEFADAWGCPAGSLMNPDKKCVLW</sequence>
<dbReference type="PRINTS" id="PR00786">
    <property type="entry name" value="NEPRILYSIN"/>
</dbReference>
<evidence type="ECO:0000259" key="12">
    <source>
        <dbReference type="Pfam" id="PF05649"/>
    </source>
</evidence>
<evidence type="ECO:0000256" key="3">
    <source>
        <dbReference type="ARBA" id="ARBA00007357"/>
    </source>
</evidence>
<protein>
    <submittedName>
        <fullName evidence="13">Endothelin-converting enzyme 1</fullName>
    </submittedName>
</protein>
<dbReference type="STRING" id="105785.A0A2J7R1H9"/>
<evidence type="ECO:0000256" key="9">
    <source>
        <dbReference type="SAM" id="MobiDB-lite"/>
    </source>
</evidence>
<dbReference type="Gene3D" id="3.40.390.10">
    <property type="entry name" value="Collagenase (Catalytic Domain)"/>
    <property type="match status" value="1"/>
</dbReference>
<dbReference type="SUPFAM" id="SSF55486">
    <property type="entry name" value="Metalloproteases ('zincins'), catalytic domain"/>
    <property type="match status" value="1"/>
</dbReference>
<dbReference type="PROSITE" id="PS51885">
    <property type="entry name" value="NEPRILYSIN"/>
    <property type="match status" value="1"/>
</dbReference>
<dbReference type="InterPro" id="IPR024079">
    <property type="entry name" value="MetalloPept_cat_dom_sf"/>
</dbReference>
<dbReference type="GO" id="GO:0005886">
    <property type="term" value="C:plasma membrane"/>
    <property type="evidence" value="ECO:0007669"/>
    <property type="project" value="UniProtKB-SubCell"/>
</dbReference>
<evidence type="ECO:0000256" key="10">
    <source>
        <dbReference type="SAM" id="Phobius"/>
    </source>
</evidence>
<dbReference type="PANTHER" id="PTHR11733:SF133">
    <property type="entry name" value="PHOSPHATE-REGULATING NEUTRAL ENDOPEPTIDASE PHEX"/>
    <property type="match status" value="1"/>
</dbReference>
<proteinExistence type="inferred from homology"/>
<dbReference type="GO" id="GO:0004222">
    <property type="term" value="F:metalloendopeptidase activity"/>
    <property type="evidence" value="ECO:0007669"/>
    <property type="project" value="InterPro"/>
</dbReference>
<dbReference type="InParanoid" id="A0A2J7R1H9"/>
<dbReference type="GO" id="GO:0046872">
    <property type="term" value="F:metal ion binding"/>
    <property type="evidence" value="ECO:0007669"/>
    <property type="project" value="UniProtKB-KW"/>
</dbReference>
<dbReference type="AlphaFoldDB" id="A0A2J7R1H9"/>
<gene>
    <name evidence="13" type="primary">Ece1_2</name>
    <name evidence="13" type="ORF">B7P43_G05464</name>
</gene>
<evidence type="ECO:0000256" key="8">
    <source>
        <dbReference type="ARBA" id="ARBA00023049"/>
    </source>
</evidence>
<dbReference type="Pfam" id="PF05649">
    <property type="entry name" value="Peptidase_M13_N"/>
    <property type="match status" value="1"/>
</dbReference>
<comment type="similarity">
    <text evidence="3">Belongs to the peptidase M13 family.</text>
</comment>
<evidence type="ECO:0000256" key="1">
    <source>
        <dbReference type="ARBA" id="ARBA00001947"/>
    </source>
</evidence>
<keyword evidence="10" id="KW-1133">Transmembrane helix</keyword>
<dbReference type="GO" id="GO:0016485">
    <property type="term" value="P:protein processing"/>
    <property type="evidence" value="ECO:0007669"/>
    <property type="project" value="TreeGrafter"/>
</dbReference>
<keyword evidence="10" id="KW-0472">Membrane</keyword>
<keyword evidence="10" id="KW-0812">Transmembrane</keyword>
<reference evidence="13 14" key="1">
    <citation type="submission" date="2017-12" db="EMBL/GenBank/DDBJ databases">
        <title>Hemimetabolous genomes reveal molecular basis of termite eusociality.</title>
        <authorList>
            <person name="Harrison M.C."/>
            <person name="Jongepier E."/>
            <person name="Robertson H.M."/>
            <person name="Arning N."/>
            <person name="Bitard-Feildel T."/>
            <person name="Chao H."/>
            <person name="Childers C.P."/>
            <person name="Dinh H."/>
            <person name="Doddapaneni H."/>
            <person name="Dugan S."/>
            <person name="Gowin J."/>
            <person name="Greiner C."/>
            <person name="Han Y."/>
            <person name="Hu H."/>
            <person name="Hughes D.S.T."/>
            <person name="Huylmans A.-K."/>
            <person name="Kemena C."/>
            <person name="Kremer L.P.M."/>
            <person name="Lee S.L."/>
            <person name="Lopez-Ezquerra A."/>
            <person name="Mallet L."/>
            <person name="Monroy-Kuhn J.M."/>
            <person name="Moser A."/>
            <person name="Murali S.C."/>
            <person name="Muzny D.M."/>
            <person name="Otani S."/>
            <person name="Piulachs M.-D."/>
            <person name="Poelchau M."/>
            <person name="Qu J."/>
            <person name="Schaub F."/>
            <person name="Wada-Katsumata A."/>
            <person name="Worley K.C."/>
            <person name="Xie Q."/>
            <person name="Ylla G."/>
            <person name="Poulsen M."/>
            <person name="Gibbs R.A."/>
            <person name="Schal C."/>
            <person name="Richards S."/>
            <person name="Belles X."/>
            <person name="Korb J."/>
            <person name="Bornberg-Bauer E."/>
        </authorList>
    </citation>
    <scope>NUCLEOTIDE SEQUENCE [LARGE SCALE GENOMIC DNA]</scope>
    <source>
        <tissue evidence="13">Whole body</tissue>
    </source>
</reference>
<evidence type="ECO:0000256" key="5">
    <source>
        <dbReference type="ARBA" id="ARBA00022723"/>
    </source>
</evidence>
<keyword evidence="7" id="KW-0862">Zinc</keyword>
<dbReference type="InterPro" id="IPR018497">
    <property type="entry name" value="Peptidase_M13_C"/>
</dbReference>
<dbReference type="InterPro" id="IPR000718">
    <property type="entry name" value="Peptidase_M13"/>
</dbReference>
<accession>A0A2J7R1H9</accession>
<dbReference type="InterPro" id="IPR042089">
    <property type="entry name" value="Peptidase_M13_dom_2"/>
</dbReference>
<feature type="domain" description="Peptidase M13 C-terminal" evidence="11">
    <location>
        <begin position="558"/>
        <end position="763"/>
    </location>
</feature>
<organism evidence="13 14">
    <name type="scientific">Cryptotermes secundus</name>
    <dbReference type="NCBI Taxonomy" id="105785"/>
    <lineage>
        <taxon>Eukaryota</taxon>
        <taxon>Metazoa</taxon>
        <taxon>Ecdysozoa</taxon>
        <taxon>Arthropoda</taxon>
        <taxon>Hexapoda</taxon>
        <taxon>Insecta</taxon>
        <taxon>Pterygota</taxon>
        <taxon>Neoptera</taxon>
        <taxon>Polyneoptera</taxon>
        <taxon>Dictyoptera</taxon>
        <taxon>Blattodea</taxon>
        <taxon>Blattoidea</taxon>
        <taxon>Termitoidae</taxon>
        <taxon>Kalotermitidae</taxon>
        <taxon>Cryptotermitinae</taxon>
        <taxon>Cryptotermes</taxon>
    </lineage>
</organism>
<keyword evidence="8" id="KW-0482">Metalloprotease</keyword>
<dbReference type="OrthoDB" id="6475849at2759"/>
<evidence type="ECO:0000256" key="7">
    <source>
        <dbReference type="ARBA" id="ARBA00022833"/>
    </source>
</evidence>
<dbReference type="Gene3D" id="1.10.1380.10">
    <property type="entry name" value="Neutral endopeptidase , domain2"/>
    <property type="match status" value="1"/>
</dbReference>
<dbReference type="CDD" id="cd08662">
    <property type="entry name" value="M13"/>
    <property type="match status" value="1"/>
</dbReference>
<keyword evidence="4" id="KW-0645">Protease</keyword>
<evidence type="ECO:0000313" key="13">
    <source>
        <dbReference type="EMBL" id="PNF34683.1"/>
    </source>
</evidence>
<evidence type="ECO:0000256" key="6">
    <source>
        <dbReference type="ARBA" id="ARBA00022801"/>
    </source>
</evidence>
<keyword evidence="5" id="KW-0479">Metal-binding</keyword>
<comment type="subcellular location">
    <subcellularLocation>
        <location evidence="2">Cell membrane</location>
        <topology evidence="2">Single-pass type II membrane protein</topology>
    </subcellularLocation>
</comment>
<dbReference type="EMBL" id="NEVH01008206">
    <property type="protein sequence ID" value="PNF34685.1"/>
    <property type="molecule type" value="Genomic_DNA"/>
</dbReference>
<dbReference type="Pfam" id="PF01431">
    <property type="entry name" value="Peptidase_M13"/>
    <property type="match status" value="1"/>
</dbReference>
<feature type="transmembrane region" description="Helical" evidence="10">
    <location>
        <begin position="29"/>
        <end position="53"/>
    </location>
</feature>
<comment type="caution">
    <text evidence="13">The sequence shown here is derived from an EMBL/GenBank/DDBJ whole genome shotgun (WGS) entry which is preliminary data.</text>
</comment>
<keyword evidence="14" id="KW-1185">Reference proteome</keyword>
<dbReference type="EMBL" id="NEVH01008206">
    <property type="protein sequence ID" value="PNF34683.1"/>
    <property type="molecule type" value="Genomic_DNA"/>
</dbReference>
<evidence type="ECO:0000313" key="14">
    <source>
        <dbReference type="Proteomes" id="UP000235965"/>
    </source>
</evidence>
<evidence type="ECO:0000256" key="4">
    <source>
        <dbReference type="ARBA" id="ARBA00022670"/>
    </source>
</evidence>